<gene>
    <name evidence="3" type="ORF">LSINAPIS_LOCUS8512</name>
</gene>
<accession>A0A5E4QFU3</accession>
<evidence type="ECO:0000313" key="3">
    <source>
        <dbReference type="EMBL" id="VVC97155.1"/>
    </source>
</evidence>
<keyword evidence="4" id="KW-1185">Reference proteome</keyword>
<dbReference type="Gene3D" id="1.10.10.10">
    <property type="entry name" value="Winged helix-like DNA-binding domain superfamily/Winged helix DNA-binding domain"/>
    <property type="match status" value="1"/>
</dbReference>
<evidence type="ECO:0000313" key="4">
    <source>
        <dbReference type="Proteomes" id="UP000324832"/>
    </source>
</evidence>
<dbReference type="Proteomes" id="UP000324832">
    <property type="component" value="Unassembled WGS sequence"/>
</dbReference>
<reference evidence="3 4" key="1">
    <citation type="submission" date="2017-07" db="EMBL/GenBank/DDBJ databases">
        <authorList>
            <person name="Talla V."/>
            <person name="Backstrom N."/>
        </authorList>
    </citation>
    <scope>NUCLEOTIDE SEQUENCE [LARGE SCALE GENOMIC DNA]</scope>
</reference>
<dbReference type="AlphaFoldDB" id="A0A5E4QFU3"/>
<evidence type="ECO:0008006" key="5">
    <source>
        <dbReference type="Google" id="ProtNLM"/>
    </source>
</evidence>
<feature type="non-terminal residue" evidence="3">
    <location>
        <position position="1"/>
    </location>
</feature>
<name>A0A5E4QFU3_9NEOP</name>
<dbReference type="EMBL" id="FZQP02003046">
    <property type="protein sequence ID" value="VVC97155.1"/>
    <property type="molecule type" value="Genomic_DNA"/>
</dbReference>
<dbReference type="SUPFAM" id="SSF46689">
    <property type="entry name" value="Homeodomain-like"/>
    <property type="match status" value="1"/>
</dbReference>
<sequence length="164" mass="18555">CEIRVFPELKFYNVETLNVLTEVHIVSISKEENFPEMDTTAEVAAQAVTLLQQGWSQRQVARTLQISQSAVSRIYRRHQETGGFHRRRGSGRSRSTSERDDRFIVSTSLRNRSLTGVQVQRELRETRGVADGSQSRGRLHAPCTVSSASLTARTQYSCCSTEFM</sequence>
<evidence type="ECO:0000256" key="1">
    <source>
        <dbReference type="ARBA" id="ARBA00004123"/>
    </source>
</evidence>
<dbReference type="Pfam" id="PF13384">
    <property type="entry name" value="HTH_23"/>
    <property type="match status" value="1"/>
</dbReference>
<evidence type="ECO:0000256" key="2">
    <source>
        <dbReference type="SAM" id="MobiDB-lite"/>
    </source>
</evidence>
<protein>
    <recommendedName>
        <fullName evidence="5">Transposase IS30-like HTH domain-containing protein</fullName>
    </recommendedName>
</protein>
<comment type="subcellular location">
    <subcellularLocation>
        <location evidence="1">Nucleus</location>
    </subcellularLocation>
</comment>
<proteinExistence type="predicted"/>
<dbReference type="InterPro" id="IPR036388">
    <property type="entry name" value="WH-like_DNA-bd_sf"/>
</dbReference>
<dbReference type="GO" id="GO:0005634">
    <property type="term" value="C:nucleus"/>
    <property type="evidence" value="ECO:0007669"/>
    <property type="project" value="UniProtKB-SubCell"/>
</dbReference>
<feature type="region of interest" description="Disordered" evidence="2">
    <location>
        <begin position="77"/>
        <end position="102"/>
    </location>
</feature>
<dbReference type="InterPro" id="IPR009057">
    <property type="entry name" value="Homeodomain-like_sf"/>
</dbReference>
<organism evidence="3 4">
    <name type="scientific">Leptidea sinapis</name>
    <dbReference type="NCBI Taxonomy" id="189913"/>
    <lineage>
        <taxon>Eukaryota</taxon>
        <taxon>Metazoa</taxon>
        <taxon>Ecdysozoa</taxon>
        <taxon>Arthropoda</taxon>
        <taxon>Hexapoda</taxon>
        <taxon>Insecta</taxon>
        <taxon>Pterygota</taxon>
        <taxon>Neoptera</taxon>
        <taxon>Endopterygota</taxon>
        <taxon>Lepidoptera</taxon>
        <taxon>Glossata</taxon>
        <taxon>Ditrysia</taxon>
        <taxon>Papilionoidea</taxon>
        <taxon>Pieridae</taxon>
        <taxon>Dismorphiinae</taxon>
        <taxon>Leptidea</taxon>
    </lineage>
</organism>